<proteinExistence type="predicted"/>
<dbReference type="InterPro" id="IPR029060">
    <property type="entry name" value="PIN-like_dom_sf"/>
</dbReference>
<dbReference type="RefSeq" id="WP_207352391.1">
    <property type="nucleotide sequence ID" value="NZ_JAFMPY010000025.1"/>
</dbReference>
<name>A0ABS3J7X1_9HYPH</name>
<feature type="domain" description="PIN" evidence="1">
    <location>
        <begin position="6"/>
        <end position="123"/>
    </location>
</feature>
<dbReference type="EMBL" id="JAFMPY010000025">
    <property type="protein sequence ID" value="MBO0905759.1"/>
    <property type="molecule type" value="Genomic_DNA"/>
</dbReference>
<organism evidence="2 3">
    <name type="scientific">Jiella sonneratiae</name>
    <dbReference type="NCBI Taxonomy" id="2816856"/>
    <lineage>
        <taxon>Bacteria</taxon>
        <taxon>Pseudomonadati</taxon>
        <taxon>Pseudomonadota</taxon>
        <taxon>Alphaproteobacteria</taxon>
        <taxon>Hyphomicrobiales</taxon>
        <taxon>Aurantimonadaceae</taxon>
        <taxon>Jiella</taxon>
    </lineage>
</organism>
<keyword evidence="3" id="KW-1185">Reference proteome</keyword>
<evidence type="ECO:0000313" key="2">
    <source>
        <dbReference type="EMBL" id="MBO0905759.1"/>
    </source>
</evidence>
<evidence type="ECO:0000259" key="1">
    <source>
        <dbReference type="Pfam" id="PF01850"/>
    </source>
</evidence>
<sequence length="143" mass="15777">MPRWRVYLDANALISFVENDHDTVVRVFEMVKPGLAELFTSELTLSEVLVGPLRQGDDALVATYDEFLVSDETLTVVPITRDILREAAELRAAIGNKTPDAIHVATAVARNCNVIVSSDERLRVPASAKRISANDVGDMDQWP</sequence>
<dbReference type="Gene3D" id="3.40.50.1010">
    <property type="entry name" value="5'-nuclease"/>
    <property type="match status" value="1"/>
</dbReference>
<protein>
    <submittedName>
        <fullName evidence="2">Type II toxin-antitoxin system VapC family toxin</fullName>
    </submittedName>
</protein>
<comment type="caution">
    <text evidence="2">The sequence shown here is derived from an EMBL/GenBank/DDBJ whole genome shotgun (WGS) entry which is preliminary data.</text>
</comment>
<dbReference type="Proteomes" id="UP000664288">
    <property type="component" value="Unassembled WGS sequence"/>
</dbReference>
<dbReference type="Pfam" id="PF01850">
    <property type="entry name" value="PIN"/>
    <property type="match status" value="1"/>
</dbReference>
<dbReference type="InterPro" id="IPR002716">
    <property type="entry name" value="PIN_dom"/>
</dbReference>
<dbReference type="SUPFAM" id="SSF88723">
    <property type="entry name" value="PIN domain-like"/>
    <property type="match status" value="1"/>
</dbReference>
<dbReference type="CDD" id="cd09874">
    <property type="entry name" value="PIN_MT3492-like"/>
    <property type="match status" value="1"/>
</dbReference>
<accession>A0ABS3J7X1</accession>
<gene>
    <name evidence="2" type="ORF">J1C47_19105</name>
</gene>
<evidence type="ECO:0000313" key="3">
    <source>
        <dbReference type="Proteomes" id="UP000664288"/>
    </source>
</evidence>
<reference evidence="2 3" key="1">
    <citation type="submission" date="2021-03" db="EMBL/GenBank/DDBJ databases">
        <title>Whole genome sequence of Jiella sp. MQZ13P-4.</title>
        <authorList>
            <person name="Tuo L."/>
        </authorList>
    </citation>
    <scope>NUCLEOTIDE SEQUENCE [LARGE SCALE GENOMIC DNA]</scope>
    <source>
        <strain evidence="2 3">MQZ13P-4</strain>
    </source>
</reference>